<evidence type="ECO:0000256" key="2">
    <source>
        <dbReference type="ARBA" id="ARBA00023157"/>
    </source>
</evidence>
<dbReference type="Proteomes" id="UP000016842">
    <property type="component" value="Unassembled WGS sequence"/>
</dbReference>
<organism evidence="4 5">
    <name type="scientific">Brucella intermedia 229E</name>
    <dbReference type="NCBI Taxonomy" id="1337887"/>
    <lineage>
        <taxon>Bacteria</taxon>
        <taxon>Pseudomonadati</taxon>
        <taxon>Pseudomonadota</taxon>
        <taxon>Alphaproteobacteria</taxon>
        <taxon>Hyphomicrobiales</taxon>
        <taxon>Brucellaceae</taxon>
        <taxon>Brucella/Ochrobactrum group</taxon>
        <taxon>Brucella</taxon>
    </lineage>
</organism>
<dbReference type="InterPro" id="IPR003609">
    <property type="entry name" value="Pan_app"/>
</dbReference>
<dbReference type="AlphaFoldDB" id="U4V6A2"/>
<name>U4V6A2_9HYPH</name>
<dbReference type="InterPro" id="IPR000177">
    <property type="entry name" value="Apple"/>
</dbReference>
<sequence>MSPIDQCKSICLGDNACLAFTYNPKVKWCFLKSDFNKLNQSVGSIAGKVVTQSTAAREVEDIGAPPTISFFAANLIDEARRLKRELAGLESPDSLRSLKSEGASAALNGDPRTAMEKFRLAVSMSPPDESEIWAGYALSALATEPSNGQERSKFQRDATSASWFAYQTSRTKEERAQALAIMAQALEKRDASRPALQAYEASLDLVNSASVRAAYEDLKALRALRSS</sequence>
<evidence type="ECO:0000313" key="4">
    <source>
        <dbReference type="EMBL" id="ERM00553.1"/>
    </source>
</evidence>
<dbReference type="GO" id="GO:0005576">
    <property type="term" value="C:extracellular region"/>
    <property type="evidence" value="ECO:0007669"/>
    <property type="project" value="InterPro"/>
</dbReference>
<keyword evidence="2" id="KW-1015">Disulfide bond</keyword>
<reference evidence="4 5" key="1">
    <citation type="journal article" date="2014" name="FEMS Microbiol. Lett.">
        <title>Genome sequencing analysis reveals virulence-related gene content of Ochrobactrum intermedium strain 229E, a urease-positive strain isolated from the human gastric niche.</title>
        <authorList>
            <person name="Kulkarni G.J."/>
            <person name="Shetty S."/>
            <person name="Dharne M.S."/>
            <person name="Shouche Y.S."/>
        </authorList>
    </citation>
    <scope>NUCLEOTIDE SEQUENCE [LARGE SCALE GENOMIC DNA]</scope>
    <source>
        <strain evidence="4 5">229E</strain>
    </source>
</reference>
<dbReference type="Pfam" id="PF00024">
    <property type="entry name" value="PAN_1"/>
    <property type="match status" value="1"/>
</dbReference>
<dbReference type="InterPro" id="IPR011990">
    <property type="entry name" value="TPR-like_helical_dom_sf"/>
</dbReference>
<dbReference type="Gene3D" id="3.50.4.10">
    <property type="entry name" value="Hepatocyte Growth Factor"/>
    <property type="match status" value="1"/>
</dbReference>
<evidence type="ECO:0000259" key="3">
    <source>
        <dbReference type="PROSITE" id="PS50948"/>
    </source>
</evidence>
<dbReference type="GO" id="GO:0006508">
    <property type="term" value="P:proteolysis"/>
    <property type="evidence" value="ECO:0007669"/>
    <property type="project" value="InterPro"/>
</dbReference>
<comment type="caution">
    <text evidence="4">The sequence shown here is derived from an EMBL/GenBank/DDBJ whole genome shotgun (WGS) entry which is preliminary data.</text>
</comment>
<evidence type="ECO:0000313" key="5">
    <source>
        <dbReference type="Proteomes" id="UP000016842"/>
    </source>
</evidence>
<keyword evidence="1" id="KW-0677">Repeat</keyword>
<dbReference type="PATRIC" id="fig|1337887.3.peg.4198"/>
<dbReference type="EMBL" id="ASXJ01000295">
    <property type="protein sequence ID" value="ERM00553.1"/>
    <property type="molecule type" value="Genomic_DNA"/>
</dbReference>
<protein>
    <recommendedName>
        <fullName evidence="3">Apple domain-containing protein</fullName>
    </recommendedName>
</protein>
<feature type="domain" description="Apple" evidence="3">
    <location>
        <begin position="1"/>
        <end position="55"/>
    </location>
</feature>
<proteinExistence type="predicted"/>
<dbReference type="PROSITE" id="PS50948">
    <property type="entry name" value="PAN"/>
    <property type="match status" value="1"/>
</dbReference>
<accession>U4V6A2</accession>
<dbReference type="CDD" id="cd01100">
    <property type="entry name" value="APPLE_Factor_XI_like"/>
    <property type="match status" value="1"/>
</dbReference>
<evidence type="ECO:0000256" key="1">
    <source>
        <dbReference type="ARBA" id="ARBA00022737"/>
    </source>
</evidence>
<gene>
    <name evidence="4" type="ORF">Q644_26100</name>
</gene>
<dbReference type="Gene3D" id="1.25.40.10">
    <property type="entry name" value="Tetratricopeptide repeat domain"/>
    <property type="match status" value="1"/>
</dbReference>